<keyword evidence="2" id="KW-1185">Reference proteome</keyword>
<dbReference type="AlphaFoldDB" id="A0A3S0ZX29"/>
<evidence type="ECO:0000313" key="2">
    <source>
        <dbReference type="Proteomes" id="UP000271974"/>
    </source>
</evidence>
<dbReference type="OrthoDB" id="49520at2759"/>
<evidence type="ECO:0000313" key="1">
    <source>
        <dbReference type="EMBL" id="RUS85188.1"/>
    </source>
</evidence>
<reference evidence="1 2" key="1">
    <citation type="submission" date="2019-01" db="EMBL/GenBank/DDBJ databases">
        <title>A draft genome assembly of the solar-powered sea slug Elysia chlorotica.</title>
        <authorList>
            <person name="Cai H."/>
            <person name="Li Q."/>
            <person name="Fang X."/>
            <person name="Li J."/>
            <person name="Curtis N.E."/>
            <person name="Altenburger A."/>
            <person name="Shibata T."/>
            <person name="Feng M."/>
            <person name="Maeda T."/>
            <person name="Schwartz J.A."/>
            <person name="Shigenobu S."/>
            <person name="Lundholm N."/>
            <person name="Nishiyama T."/>
            <person name="Yang H."/>
            <person name="Hasebe M."/>
            <person name="Li S."/>
            <person name="Pierce S.K."/>
            <person name="Wang J."/>
        </authorList>
    </citation>
    <scope>NUCLEOTIDE SEQUENCE [LARGE SCALE GENOMIC DNA]</scope>
    <source>
        <strain evidence="1">EC2010</strain>
        <tissue evidence="1">Whole organism of an adult</tissue>
    </source>
</reference>
<name>A0A3S0ZX29_ELYCH</name>
<accession>A0A3S0ZX29</accession>
<proteinExistence type="predicted"/>
<gene>
    <name evidence="1" type="ORF">EGW08_007092</name>
</gene>
<protein>
    <submittedName>
        <fullName evidence="1">Uncharacterized protein</fullName>
    </submittedName>
</protein>
<dbReference type="Proteomes" id="UP000271974">
    <property type="component" value="Unassembled WGS sequence"/>
</dbReference>
<sequence>DLAPEPSPPLNVEIDVDDENENIIVDYSTGGILEEVVVTMDDTDILEVQAEPDMDSDILGAPEATVLVPGGPLPGDPPETSVSEKVTFMFKDPNFIHSSKGPGGSKKTRIWKNLKQIVAAERSLTWKPDDVT</sequence>
<comment type="caution">
    <text evidence="1">The sequence shown here is derived from an EMBL/GenBank/DDBJ whole genome shotgun (WGS) entry which is preliminary data.</text>
</comment>
<organism evidence="1 2">
    <name type="scientific">Elysia chlorotica</name>
    <name type="common">Eastern emerald elysia</name>
    <name type="synonym">Sea slug</name>
    <dbReference type="NCBI Taxonomy" id="188477"/>
    <lineage>
        <taxon>Eukaryota</taxon>
        <taxon>Metazoa</taxon>
        <taxon>Spiralia</taxon>
        <taxon>Lophotrochozoa</taxon>
        <taxon>Mollusca</taxon>
        <taxon>Gastropoda</taxon>
        <taxon>Heterobranchia</taxon>
        <taxon>Euthyneura</taxon>
        <taxon>Panpulmonata</taxon>
        <taxon>Sacoglossa</taxon>
        <taxon>Placobranchoidea</taxon>
        <taxon>Plakobranchidae</taxon>
        <taxon>Elysia</taxon>
    </lineage>
</organism>
<dbReference type="STRING" id="188477.A0A3S0ZX29"/>
<dbReference type="EMBL" id="RQTK01000179">
    <property type="protein sequence ID" value="RUS85188.1"/>
    <property type="molecule type" value="Genomic_DNA"/>
</dbReference>
<feature type="non-terminal residue" evidence="1">
    <location>
        <position position="1"/>
    </location>
</feature>
<feature type="non-terminal residue" evidence="1">
    <location>
        <position position="132"/>
    </location>
</feature>